<evidence type="ECO:0000256" key="17">
    <source>
        <dbReference type="ARBA" id="ARBA00081514"/>
    </source>
</evidence>
<dbReference type="GO" id="GO:0032012">
    <property type="term" value="P:regulation of ARF protein signal transduction"/>
    <property type="evidence" value="ECO:0007669"/>
    <property type="project" value="TreeGrafter"/>
</dbReference>
<evidence type="ECO:0000256" key="9">
    <source>
        <dbReference type="ARBA" id="ARBA00022833"/>
    </source>
</evidence>
<dbReference type="SUPFAM" id="SSF57863">
    <property type="entry name" value="ArfGap/RecO-like zinc finger"/>
    <property type="match status" value="1"/>
</dbReference>
<keyword evidence="13" id="KW-0333">Golgi apparatus</keyword>
<comment type="caution">
    <text evidence="21">The sequence shown here is derived from an EMBL/GenBank/DDBJ whole genome shotgun (WGS) entry which is preliminary data.</text>
</comment>
<evidence type="ECO:0000256" key="14">
    <source>
        <dbReference type="ARBA" id="ARBA00058112"/>
    </source>
</evidence>
<proteinExistence type="predicted"/>
<keyword evidence="12" id="KW-0007">Acetylation</keyword>
<dbReference type="InterPro" id="IPR001164">
    <property type="entry name" value="ArfGAP_dom"/>
</dbReference>
<dbReference type="GO" id="GO:0015031">
    <property type="term" value="P:protein transport"/>
    <property type="evidence" value="ECO:0007669"/>
    <property type="project" value="UniProtKB-KW"/>
</dbReference>
<evidence type="ECO:0000313" key="21">
    <source>
        <dbReference type="EMBL" id="RMX37325.1"/>
    </source>
</evidence>
<evidence type="ECO:0000256" key="4">
    <source>
        <dbReference type="ARBA" id="ARBA00022468"/>
    </source>
</evidence>
<feature type="region of interest" description="Disordered" evidence="19">
    <location>
        <begin position="384"/>
        <end position="518"/>
    </location>
</feature>
<dbReference type="PRINTS" id="PR00405">
    <property type="entry name" value="REVINTRACTNG"/>
</dbReference>
<dbReference type="GO" id="GO:0000139">
    <property type="term" value="C:Golgi membrane"/>
    <property type="evidence" value="ECO:0007669"/>
    <property type="project" value="TreeGrafter"/>
</dbReference>
<dbReference type="EMBL" id="RCHS01004154">
    <property type="protein sequence ID" value="RMX37325.1"/>
    <property type="molecule type" value="Genomic_DNA"/>
</dbReference>
<dbReference type="GO" id="GO:0005096">
    <property type="term" value="F:GTPase activator activity"/>
    <property type="evidence" value="ECO:0007669"/>
    <property type="project" value="UniProtKB-KW"/>
</dbReference>
<evidence type="ECO:0000313" key="22">
    <source>
        <dbReference type="Proteomes" id="UP000275408"/>
    </source>
</evidence>
<dbReference type="Gene3D" id="1.10.220.150">
    <property type="entry name" value="Arf GTPase activating protein"/>
    <property type="match status" value="1"/>
</dbReference>
<evidence type="ECO:0000259" key="20">
    <source>
        <dbReference type="PROSITE" id="PS50115"/>
    </source>
</evidence>
<dbReference type="PANTHER" id="PTHR46395:SF1">
    <property type="entry name" value="ADP-RIBOSYLATION FACTOR GTPASE-ACTIVATING PROTEIN 1"/>
    <property type="match status" value="1"/>
</dbReference>
<keyword evidence="11" id="KW-0653">Protein transport</keyword>
<dbReference type="FunFam" id="1.10.220.150:FF:000008">
    <property type="entry name" value="ADP-ribosylation factor GTPase activating protein 1"/>
    <property type="match status" value="1"/>
</dbReference>
<evidence type="ECO:0000256" key="12">
    <source>
        <dbReference type="ARBA" id="ARBA00022990"/>
    </source>
</evidence>
<dbReference type="GO" id="GO:0030100">
    <property type="term" value="P:regulation of endocytosis"/>
    <property type="evidence" value="ECO:0007669"/>
    <property type="project" value="TreeGrafter"/>
</dbReference>
<dbReference type="AlphaFoldDB" id="A0A3M6T7C8"/>
<feature type="compositionally biased region" description="Acidic residues" evidence="19">
    <location>
        <begin position="389"/>
        <end position="406"/>
    </location>
</feature>
<keyword evidence="9" id="KW-0862">Zinc</keyword>
<name>A0A3M6T7C8_POCDA</name>
<evidence type="ECO:0000256" key="5">
    <source>
        <dbReference type="ARBA" id="ARBA00022490"/>
    </source>
</evidence>
<keyword evidence="3" id="KW-0813">Transport</keyword>
<dbReference type="Pfam" id="PF01412">
    <property type="entry name" value="ArfGap"/>
    <property type="match status" value="1"/>
</dbReference>
<dbReference type="GO" id="GO:0008270">
    <property type="term" value="F:zinc ion binding"/>
    <property type="evidence" value="ECO:0007669"/>
    <property type="project" value="UniProtKB-KW"/>
</dbReference>
<reference evidence="21 22" key="1">
    <citation type="journal article" date="2018" name="Sci. Rep.">
        <title>Comparative analysis of the Pocillopora damicornis genome highlights role of immune system in coral evolution.</title>
        <authorList>
            <person name="Cunning R."/>
            <person name="Bay R.A."/>
            <person name="Gillette P."/>
            <person name="Baker A.C."/>
            <person name="Traylor-Knowles N."/>
        </authorList>
    </citation>
    <scope>NUCLEOTIDE SEQUENCE [LARGE SCALE GENOMIC DNA]</scope>
    <source>
        <strain evidence="21">RSMAS</strain>
        <tissue evidence="21">Whole animal</tissue>
    </source>
</reference>
<dbReference type="PANTHER" id="PTHR46395">
    <property type="entry name" value="ADP-RIBOSYLATION FACTOR GTPASE-ACTIVATING PROTEIN 1"/>
    <property type="match status" value="1"/>
</dbReference>
<keyword evidence="5" id="KW-0963">Cytoplasm</keyword>
<gene>
    <name evidence="21" type="ORF">pdam_00008949</name>
</gene>
<evidence type="ECO:0000256" key="6">
    <source>
        <dbReference type="ARBA" id="ARBA00022553"/>
    </source>
</evidence>
<dbReference type="PROSITE" id="PS50115">
    <property type="entry name" value="ARFGAP"/>
    <property type="match status" value="1"/>
</dbReference>
<feature type="compositionally biased region" description="Polar residues" evidence="19">
    <location>
        <begin position="434"/>
        <end position="447"/>
    </location>
</feature>
<feature type="region of interest" description="Disordered" evidence="19">
    <location>
        <begin position="201"/>
        <end position="223"/>
    </location>
</feature>
<dbReference type="GO" id="GO:0016192">
    <property type="term" value="P:vesicle-mediated transport"/>
    <property type="evidence" value="ECO:0007669"/>
    <property type="project" value="UniProtKB-KW"/>
</dbReference>
<evidence type="ECO:0000256" key="1">
    <source>
        <dbReference type="ARBA" id="ARBA00004496"/>
    </source>
</evidence>
<keyword evidence="6" id="KW-0597">Phosphoprotein</keyword>
<dbReference type="InterPro" id="IPR038508">
    <property type="entry name" value="ArfGAP_dom_sf"/>
</dbReference>
<feature type="region of interest" description="Disordered" evidence="19">
    <location>
        <begin position="140"/>
        <end position="182"/>
    </location>
</feature>
<evidence type="ECO:0000256" key="10">
    <source>
        <dbReference type="ARBA" id="ARBA00022892"/>
    </source>
</evidence>
<evidence type="ECO:0000256" key="13">
    <source>
        <dbReference type="ARBA" id="ARBA00023034"/>
    </source>
</evidence>
<feature type="non-terminal residue" evidence="21">
    <location>
        <position position="1"/>
    </location>
</feature>
<evidence type="ECO:0000256" key="8">
    <source>
        <dbReference type="ARBA" id="ARBA00022771"/>
    </source>
</evidence>
<keyword evidence="7" id="KW-0479">Metal-binding</keyword>
<dbReference type="CDD" id="cd08830">
    <property type="entry name" value="ArfGap_ArfGap1"/>
    <property type="match status" value="1"/>
</dbReference>
<dbReference type="OrthoDB" id="983479at2759"/>
<evidence type="ECO:0000256" key="15">
    <source>
        <dbReference type="ARBA" id="ARBA00071258"/>
    </source>
</evidence>
<feature type="compositionally biased region" description="Low complexity" evidence="19">
    <location>
        <begin position="153"/>
        <end position="180"/>
    </location>
</feature>
<evidence type="ECO:0000256" key="3">
    <source>
        <dbReference type="ARBA" id="ARBA00022448"/>
    </source>
</evidence>
<dbReference type="Proteomes" id="UP000275408">
    <property type="component" value="Unassembled WGS sequence"/>
</dbReference>
<feature type="domain" description="Arf-GAP" evidence="20">
    <location>
        <begin position="21"/>
        <end position="138"/>
    </location>
</feature>
<evidence type="ECO:0000256" key="19">
    <source>
        <dbReference type="SAM" id="MobiDB-lite"/>
    </source>
</evidence>
<evidence type="ECO:0000256" key="7">
    <source>
        <dbReference type="ARBA" id="ARBA00022723"/>
    </source>
</evidence>
<sequence length="518" mass="55490">GGGRVDQRKFIEIDMASPRTRRVLKEIKPKDGNSSCFECGAHNPQWVSVTYGIWICLECSGKHRGLGVHLSFVRSVTMDKWKDIELEKMKVGGNSKAKAFFKSQPDIRADMSIQEKYNSRAAALYRDKIATLADGRSWSEETSSAKNYEPPLSRNSSSSSVSRAANGSNSMSYGSSSPESMLGISKSELNAQKEDFFSRRQMENASRPDNLPPSQGGRYTGFGSAPVVTANSSGWDSTFSSLSSGWSSFTTGAAQLAAVASQQAVKLGSTVNESVLKPTASKAVELGSTMNEGMKKVSTRVQEGKLLDDVTTSMSSLSTKMRDASSKGWTNLQTASVKGWANIQTLVNQGAGGYGTKSLTSGGTSGGGYGSVNGVSAMNSTATLKDDNWDWDGYEDVNDEEADDNEASNGKASLKGNDEDNGDSWAWGSDSEITKQPTLSQKGTSQNTRESLSSSRRKTKSPPKTEAAVAKNDGWEDLISWDNDGWGESSAWSNEEWQSSSAGKSKITAGGRGGNKDD</sequence>
<feature type="compositionally biased region" description="Polar residues" evidence="19">
    <location>
        <begin position="490"/>
        <end position="503"/>
    </location>
</feature>
<accession>A0A3M6T7C8</accession>
<keyword evidence="8 18" id="KW-0863">Zinc-finger</keyword>
<dbReference type="STRING" id="46731.A0A3M6T7C8"/>
<keyword evidence="10" id="KW-0931">ER-Golgi transport</keyword>
<comment type="function">
    <text evidence="14">GTPase-activating protein (GAP) for the ADP ribosylation factor 1 (ARF1). Involved in membrane trafficking and /or vesicle transport. Promotes hydrolysis of the ARF1-bound GTP and thus, is required for the dissociation of coat proteins from Golgi-derived membranes and vesicles, a prerequisite for vesicle's fusion with target compartment. Probably regulates ARF1-mediated transport via its interaction with the KDELR proteins and TMED2. Overexpression induces the redistribution of the entire Golgi complex to the endoplasmic reticulum, as when ARF1 is deactivated. Its activity is stimulated by phosphoinosides and inhibited by phosphatidylcholine.</text>
</comment>
<organism evidence="21 22">
    <name type="scientific">Pocillopora damicornis</name>
    <name type="common">Cauliflower coral</name>
    <name type="synonym">Millepora damicornis</name>
    <dbReference type="NCBI Taxonomy" id="46731"/>
    <lineage>
        <taxon>Eukaryota</taxon>
        <taxon>Metazoa</taxon>
        <taxon>Cnidaria</taxon>
        <taxon>Anthozoa</taxon>
        <taxon>Hexacorallia</taxon>
        <taxon>Scleractinia</taxon>
        <taxon>Astrocoeniina</taxon>
        <taxon>Pocilloporidae</taxon>
        <taxon>Pocillopora</taxon>
    </lineage>
</organism>
<evidence type="ECO:0000256" key="2">
    <source>
        <dbReference type="ARBA" id="ARBA00004555"/>
    </source>
</evidence>
<evidence type="ECO:0000256" key="18">
    <source>
        <dbReference type="PROSITE-ProRule" id="PRU00288"/>
    </source>
</evidence>
<protein>
    <recommendedName>
        <fullName evidence="15">ADP-ribosylation factor GTPase-activating protein 1</fullName>
    </recommendedName>
    <alternativeName>
        <fullName evidence="17">ADP-ribosylation factor 1 GTPase-activating protein</fullName>
    </alternativeName>
    <alternativeName>
        <fullName evidence="16">ARF1-directed GTPase-activating protein</fullName>
    </alternativeName>
</protein>
<dbReference type="SMART" id="SM00105">
    <property type="entry name" value="ArfGap"/>
    <property type="match status" value="1"/>
</dbReference>
<evidence type="ECO:0000256" key="16">
    <source>
        <dbReference type="ARBA" id="ARBA00077418"/>
    </source>
</evidence>
<evidence type="ECO:0000256" key="11">
    <source>
        <dbReference type="ARBA" id="ARBA00022927"/>
    </source>
</evidence>
<keyword evidence="22" id="KW-1185">Reference proteome</keyword>
<comment type="subcellular location">
    <subcellularLocation>
        <location evidence="1">Cytoplasm</location>
    </subcellularLocation>
    <subcellularLocation>
        <location evidence="2">Golgi apparatus</location>
    </subcellularLocation>
</comment>
<dbReference type="InterPro" id="IPR037278">
    <property type="entry name" value="ARFGAP/RecO"/>
</dbReference>
<keyword evidence="4" id="KW-0343">GTPase activation</keyword>